<proteinExistence type="predicted"/>
<gene>
    <name evidence="1" type="ORF">HDC14943</name>
</gene>
<evidence type="ECO:0000313" key="1">
    <source>
        <dbReference type="EMBL" id="DAA04253.1"/>
    </source>
</evidence>
<name>Q6IJG8_DROME</name>
<protein>
    <submittedName>
        <fullName evidence="1">HDC14943</fullName>
    </submittedName>
</protein>
<dbReference type="AlphaFoldDB" id="Q6IJG8"/>
<sequence>MAAGGMCQQLLHRRGCSCIIFGLCHTHTANAFEALQRGIEDSQRFMTCLFATTIATQLCHMQ</sequence>
<reference evidence="1" key="1">
    <citation type="journal article" date="2003" name="Genome Biol.">
        <title>An integrated gene annotation and transcriptional profiling approach towards the full gene content of the Drosophila genome.</title>
        <authorList>
            <person name="Hild M."/>
            <person name="Beckmann B."/>
            <person name="Haas S.A."/>
            <person name="Koch B."/>
            <person name="Solovyev V."/>
            <person name="Busold C."/>
            <person name="Fellenberg K."/>
            <person name="Boutros M."/>
            <person name="Vingron M."/>
            <person name="Sauer F."/>
            <person name="Hoheisel J.D."/>
            <person name="Paro R."/>
        </authorList>
    </citation>
    <scope>NUCLEOTIDE SEQUENCE</scope>
</reference>
<organism evidence="1">
    <name type="scientific">Drosophila melanogaster</name>
    <name type="common">Fruit fly</name>
    <dbReference type="NCBI Taxonomy" id="7227"/>
    <lineage>
        <taxon>Eukaryota</taxon>
        <taxon>Metazoa</taxon>
        <taxon>Ecdysozoa</taxon>
        <taxon>Arthropoda</taxon>
        <taxon>Hexapoda</taxon>
        <taxon>Insecta</taxon>
        <taxon>Pterygota</taxon>
        <taxon>Neoptera</taxon>
        <taxon>Endopterygota</taxon>
        <taxon>Diptera</taxon>
        <taxon>Brachycera</taxon>
        <taxon>Muscomorpha</taxon>
        <taxon>Ephydroidea</taxon>
        <taxon>Drosophilidae</taxon>
        <taxon>Drosophila</taxon>
        <taxon>Sophophora</taxon>
    </lineage>
</organism>
<accession>Q6IJG8</accession>
<dbReference type="EMBL" id="BK002748">
    <property type="protein sequence ID" value="DAA04253.1"/>
    <property type="molecule type" value="Genomic_DNA"/>
</dbReference>